<feature type="signal peptide" evidence="1">
    <location>
        <begin position="1"/>
        <end position="23"/>
    </location>
</feature>
<evidence type="ECO:0000256" key="1">
    <source>
        <dbReference type="SAM" id="SignalP"/>
    </source>
</evidence>
<comment type="caution">
    <text evidence="2">The sequence shown here is derived from an EMBL/GenBank/DDBJ whole genome shotgun (WGS) entry which is preliminary data.</text>
</comment>
<gene>
    <name evidence="2" type="ORF">THAOC_12120</name>
</gene>
<evidence type="ECO:0008006" key="4">
    <source>
        <dbReference type="Google" id="ProtNLM"/>
    </source>
</evidence>
<keyword evidence="1" id="KW-0732">Signal</keyword>
<name>K0SPH2_THAOC</name>
<evidence type="ECO:0000313" key="3">
    <source>
        <dbReference type="Proteomes" id="UP000266841"/>
    </source>
</evidence>
<feature type="chain" id="PRO_5003837257" description="Secreted protein" evidence="1">
    <location>
        <begin position="24"/>
        <end position="88"/>
    </location>
</feature>
<organism evidence="2 3">
    <name type="scientific">Thalassiosira oceanica</name>
    <name type="common">Marine diatom</name>
    <dbReference type="NCBI Taxonomy" id="159749"/>
    <lineage>
        <taxon>Eukaryota</taxon>
        <taxon>Sar</taxon>
        <taxon>Stramenopiles</taxon>
        <taxon>Ochrophyta</taxon>
        <taxon>Bacillariophyta</taxon>
        <taxon>Coscinodiscophyceae</taxon>
        <taxon>Thalassiosirophycidae</taxon>
        <taxon>Thalassiosirales</taxon>
        <taxon>Thalassiosiraceae</taxon>
        <taxon>Thalassiosira</taxon>
    </lineage>
</organism>
<keyword evidence="3" id="KW-1185">Reference proteome</keyword>
<accession>K0SPH2</accession>
<dbReference type="Proteomes" id="UP000266841">
    <property type="component" value="Unassembled WGS sequence"/>
</dbReference>
<protein>
    <recommendedName>
        <fullName evidence="4">Secreted protein</fullName>
    </recommendedName>
</protein>
<sequence length="88" mass="9466">MRACTATFLSAPWLPVLVESLWADGSREMRQRDHNSRAAAGGLTRVSCVEHDAKFVSTGDGVFQGNGPPAPYKRGLFDTAALDEATDI</sequence>
<dbReference type="EMBL" id="AGNL01014016">
    <property type="protein sequence ID" value="EJK66909.1"/>
    <property type="molecule type" value="Genomic_DNA"/>
</dbReference>
<reference evidence="2 3" key="1">
    <citation type="journal article" date="2012" name="Genome Biol.">
        <title>Genome and low-iron response of an oceanic diatom adapted to chronic iron limitation.</title>
        <authorList>
            <person name="Lommer M."/>
            <person name="Specht M."/>
            <person name="Roy A.S."/>
            <person name="Kraemer L."/>
            <person name="Andreson R."/>
            <person name="Gutowska M.A."/>
            <person name="Wolf J."/>
            <person name="Bergner S.V."/>
            <person name="Schilhabel M.B."/>
            <person name="Klostermeier U.C."/>
            <person name="Beiko R.G."/>
            <person name="Rosenstiel P."/>
            <person name="Hippler M."/>
            <person name="Laroche J."/>
        </authorList>
    </citation>
    <scope>NUCLEOTIDE SEQUENCE [LARGE SCALE GENOMIC DNA]</scope>
    <source>
        <strain evidence="2 3">CCMP1005</strain>
    </source>
</reference>
<dbReference type="AlphaFoldDB" id="K0SPH2"/>
<evidence type="ECO:0000313" key="2">
    <source>
        <dbReference type="EMBL" id="EJK66909.1"/>
    </source>
</evidence>
<proteinExistence type="predicted"/>